<gene>
    <name evidence="1" type="ORF">RRG08_032079</name>
</gene>
<accession>A0AAE0ZH49</accession>
<dbReference type="Proteomes" id="UP001283361">
    <property type="component" value="Unassembled WGS sequence"/>
</dbReference>
<evidence type="ECO:0000313" key="2">
    <source>
        <dbReference type="Proteomes" id="UP001283361"/>
    </source>
</evidence>
<evidence type="ECO:0000313" key="1">
    <source>
        <dbReference type="EMBL" id="KAK3769090.1"/>
    </source>
</evidence>
<keyword evidence="2" id="KW-1185">Reference proteome</keyword>
<comment type="caution">
    <text evidence="1">The sequence shown here is derived from an EMBL/GenBank/DDBJ whole genome shotgun (WGS) entry which is preliminary data.</text>
</comment>
<proteinExistence type="predicted"/>
<dbReference type="Gene3D" id="3.40.50.720">
    <property type="entry name" value="NAD(P)-binding Rossmann-like Domain"/>
    <property type="match status" value="1"/>
</dbReference>
<organism evidence="1 2">
    <name type="scientific">Elysia crispata</name>
    <name type="common">lettuce slug</name>
    <dbReference type="NCBI Taxonomy" id="231223"/>
    <lineage>
        <taxon>Eukaryota</taxon>
        <taxon>Metazoa</taxon>
        <taxon>Spiralia</taxon>
        <taxon>Lophotrochozoa</taxon>
        <taxon>Mollusca</taxon>
        <taxon>Gastropoda</taxon>
        <taxon>Heterobranchia</taxon>
        <taxon>Euthyneura</taxon>
        <taxon>Panpulmonata</taxon>
        <taxon>Sacoglossa</taxon>
        <taxon>Placobranchoidea</taxon>
        <taxon>Plakobranchidae</taxon>
        <taxon>Elysia</taxon>
    </lineage>
</organism>
<sequence length="292" mass="32033">MPTNKDLDVFLCVENVDNCDILLNQLGNGEIFGPNQHLRLILQSFQQNQLEALSWDVQDCAFPLISDVSTCTTLADAGLHPDAIMVLLTDHLKGSCNISNLDEDQEYFKDFLGLIQYTKSLAKAFAGCSLNHAPIVLLGDSSHTVASLLSNHLSTVLDAGQMIALDGIETNLRPRKLGRSQGHMGKVVRFCDALRQWWNGQQAHPDIKTKLGTKFVDNKQRCVNGESTGYFFSAPVDFSGPGTFSARLDCNIDLSHVARVKAETDAAHALVAKIYGHQCEQEQSSCFPVALL</sequence>
<dbReference type="EMBL" id="JAWDGP010003976">
    <property type="protein sequence ID" value="KAK3769090.1"/>
    <property type="molecule type" value="Genomic_DNA"/>
</dbReference>
<name>A0AAE0ZH49_9GAST</name>
<reference evidence="1" key="1">
    <citation type="journal article" date="2023" name="G3 (Bethesda)">
        <title>A reference genome for the long-term kleptoplast-retaining sea slug Elysia crispata morphotype clarki.</title>
        <authorList>
            <person name="Eastman K.E."/>
            <person name="Pendleton A.L."/>
            <person name="Shaikh M.A."/>
            <person name="Suttiyut T."/>
            <person name="Ogas R."/>
            <person name="Tomko P."/>
            <person name="Gavelis G."/>
            <person name="Widhalm J.R."/>
            <person name="Wisecaver J.H."/>
        </authorList>
    </citation>
    <scope>NUCLEOTIDE SEQUENCE</scope>
    <source>
        <strain evidence="1">ECLA1</strain>
    </source>
</reference>
<protein>
    <submittedName>
        <fullName evidence="1">Uncharacterized protein</fullName>
    </submittedName>
</protein>
<dbReference type="AlphaFoldDB" id="A0AAE0ZH49"/>